<feature type="non-terminal residue" evidence="2">
    <location>
        <position position="1"/>
    </location>
</feature>
<proteinExistence type="predicted"/>
<dbReference type="EMBL" id="ML170942">
    <property type="protein sequence ID" value="TDL13146.1"/>
    <property type="molecule type" value="Genomic_DNA"/>
</dbReference>
<gene>
    <name evidence="2" type="ORF">BD410DRAFT_735669</name>
</gene>
<feature type="region of interest" description="Disordered" evidence="1">
    <location>
        <begin position="53"/>
        <end position="90"/>
    </location>
</feature>
<dbReference type="AlphaFoldDB" id="A0A4Y7PD84"/>
<keyword evidence="3" id="KW-1185">Reference proteome</keyword>
<sequence length="90" mass="10640">HYKRAFNTQACEQLNAWIGGFQTVLNKMTIGNFDWSLHALLFIHTQRVIKAQTDKLKRQQRSEEEKKKKKKKAEEEESDTEAEGFDIDRE</sequence>
<name>A0A4Y7PD84_9AGAM</name>
<feature type="compositionally biased region" description="Basic and acidic residues" evidence="1">
    <location>
        <begin position="53"/>
        <end position="66"/>
    </location>
</feature>
<protein>
    <submittedName>
        <fullName evidence="2">Uncharacterized protein</fullName>
    </submittedName>
</protein>
<dbReference type="VEuPathDB" id="FungiDB:BD410DRAFT_735669"/>
<evidence type="ECO:0000256" key="1">
    <source>
        <dbReference type="SAM" id="MobiDB-lite"/>
    </source>
</evidence>
<dbReference type="Proteomes" id="UP000294933">
    <property type="component" value="Unassembled WGS sequence"/>
</dbReference>
<evidence type="ECO:0000313" key="2">
    <source>
        <dbReference type="EMBL" id="TDL13146.1"/>
    </source>
</evidence>
<evidence type="ECO:0000313" key="3">
    <source>
        <dbReference type="Proteomes" id="UP000294933"/>
    </source>
</evidence>
<organism evidence="2 3">
    <name type="scientific">Rickenella mellea</name>
    <dbReference type="NCBI Taxonomy" id="50990"/>
    <lineage>
        <taxon>Eukaryota</taxon>
        <taxon>Fungi</taxon>
        <taxon>Dikarya</taxon>
        <taxon>Basidiomycota</taxon>
        <taxon>Agaricomycotina</taxon>
        <taxon>Agaricomycetes</taxon>
        <taxon>Hymenochaetales</taxon>
        <taxon>Rickenellaceae</taxon>
        <taxon>Rickenella</taxon>
    </lineage>
</organism>
<accession>A0A4Y7PD84</accession>
<dbReference type="OrthoDB" id="2527272at2759"/>
<reference evidence="2 3" key="1">
    <citation type="submission" date="2018-06" db="EMBL/GenBank/DDBJ databases">
        <title>A transcriptomic atlas of mushroom development highlights an independent origin of complex multicellularity.</title>
        <authorList>
            <consortium name="DOE Joint Genome Institute"/>
            <person name="Krizsan K."/>
            <person name="Almasi E."/>
            <person name="Merenyi Z."/>
            <person name="Sahu N."/>
            <person name="Viragh M."/>
            <person name="Koszo T."/>
            <person name="Mondo S."/>
            <person name="Kiss B."/>
            <person name="Balint B."/>
            <person name="Kues U."/>
            <person name="Barry K."/>
            <person name="Hegedus J.C."/>
            <person name="Henrissat B."/>
            <person name="Johnson J."/>
            <person name="Lipzen A."/>
            <person name="Ohm R."/>
            <person name="Nagy I."/>
            <person name="Pangilinan J."/>
            <person name="Yan J."/>
            <person name="Xiong Y."/>
            <person name="Grigoriev I.V."/>
            <person name="Hibbett D.S."/>
            <person name="Nagy L.G."/>
        </authorList>
    </citation>
    <scope>NUCLEOTIDE SEQUENCE [LARGE SCALE GENOMIC DNA]</scope>
    <source>
        <strain evidence="2 3">SZMC22713</strain>
    </source>
</reference>
<feature type="compositionally biased region" description="Acidic residues" evidence="1">
    <location>
        <begin position="75"/>
        <end position="90"/>
    </location>
</feature>